<name>A0A4Z2JIE4_9TELE</name>
<organism evidence="1 2">
    <name type="scientific">Liparis tanakae</name>
    <name type="common">Tanaka's snailfish</name>
    <dbReference type="NCBI Taxonomy" id="230148"/>
    <lineage>
        <taxon>Eukaryota</taxon>
        <taxon>Metazoa</taxon>
        <taxon>Chordata</taxon>
        <taxon>Craniata</taxon>
        <taxon>Vertebrata</taxon>
        <taxon>Euteleostomi</taxon>
        <taxon>Actinopterygii</taxon>
        <taxon>Neopterygii</taxon>
        <taxon>Teleostei</taxon>
        <taxon>Neoteleostei</taxon>
        <taxon>Acanthomorphata</taxon>
        <taxon>Eupercaria</taxon>
        <taxon>Perciformes</taxon>
        <taxon>Cottioidei</taxon>
        <taxon>Cottales</taxon>
        <taxon>Liparidae</taxon>
        <taxon>Liparis</taxon>
    </lineage>
</organism>
<reference evidence="1 2" key="1">
    <citation type="submission" date="2019-03" db="EMBL/GenBank/DDBJ databases">
        <title>First draft genome of Liparis tanakae, snailfish: a comprehensive survey of snailfish specific genes.</title>
        <authorList>
            <person name="Kim W."/>
            <person name="Song I."/>
            <person name="Jeong J.-H."/>
            <person name="Kim D."/>
            <person name="Kim S."/>
            <person name="Ryu S."/>
            <person name="Song J.Y."/>
            <person name="Lee S.K."/>
        </authorList>
    </citation>
    <scope>NUCLEOTIDE SEQUENCE [LARGE SCALE GENOMIC DNA]</scope>
    <source>
        <tissue evidence="1">Muscle</tissue>
    </source>
</reference>
<evidence type="ECO:0000313" key="1">
    <source>
        <dbReference type="EMBL" id="TNN89701.1"/>
    </source>
</evidence>
<dbReference type="Proteomes" id="UP000314294">
    <property type="component" value="Unassembled WGS sequence"/>
</dbReference>
<keyword evidence="2" id="KW-1185">Reference proteome</keyword>
<protein>
    <submittedName>
        <fullName evidence="1">Uncharacterized protein</fullName>
    </submittedName>
</protein>
<proteinExistence type="predicted"/>
<gene>
    <name evidence="1" type="ORF">EYF80_000304</name>
</gene>
<dbReference type="AlphaFoldDB" id="A0A4Z2JIE4"/>
<accession>A0A4Z2JIE4</accession>
<comment type="caution">
    <text evidence="1">The sequence shown here is derived from an EMBL/GenBank/DDBJ whole genome shotgun (WGS) entry which is preliminary data.</text>
</comment>
<sequence>MHYIVCHVQRLQQRQRPAHALVQLGDAVVADVEVEEERVRGQRPGGQRLQVVVRHVQARDVPGKVGRDRLEAQVAAVGSAALHLAGGLLVDGHAIVLTRHEMAHDDRRQEEEGTHRVGIQPRNHFTRHNTAYHPTGEAWLDTHQ</sequence>
<dbReference type="EMBL" id="SRLO01000001">
    <property type="protein sequence ID" value="TNN89701.1"/>
    <property type="molecule type" value="Genomic_DNA"/>
</dbReference>
<evidence type="ECO:0000313" key="2">
    <source>
        <dbReference type="Proteomes" id="UP000314294"/>
    </source>
</evidence>